<accession>A0A7T4JW18</accession>
<proteinExistence type="predicted"/>
<feature type="transmembrane region" description="Helical" evidence="1">
    <location>
        <begin position="5"/>
        <end position="21"/>
    </location>
</feature>
<dbReference type="OrthoDB" id="9907132at2"/>
<dbReference type="EMBL" id="CP066007">
    <property type="protein sequence ID" value="QQB47461.1"/>
    <property type="molecule type" value="Genomic_DNA"/>
</dbReference>
<dbReference type="Proteomes" id="UP000596145">
    <property type="component" value="Chromosome"/>
</dbReference>
<evidence type="ECO:0000313" key="3">
    <source>
        <dbReference type="Proteomes" id="UP000596145"/>
    </source>
</evidence>
<keyword evidence="1" id="KW-1133">Transmembrane helix</keyword>
<gene>
    <name evidence="2" type="ORF">I6I10_06150</name>
</gene>
<dbReference type="AlphaFoldDB" id="A0A7T4JW18"/>
<keyword evidence="1" id="KW-0472">Membrane</keyword>
<feature type="transmembrane region" description="Helical" evidence="1">
    <location>
        <begin position="27"/>
        <end position="44"/>
    </location>
</feature>
<name>A0A7T4JW18_9CORY</name>
<sequence>MKFIYGFATICFLLTAVTYFMGGRWGWGAAILILGIGLAVLTFIEFKKPPRVEFTASVAASIPDETKVDIVRLKRDGDSVSAVRALREAVPGLSLPDAKDAVDRFF</sequence>
<evidence type="ECO:0000256" key="1">
    <source>
        <dbReference type="SAM" id="Phobius"/>
    </source>
</evidence>
<dbReference type="RefSeq" id="WP_005389196.1">
    <property type="nucleotide sequence ID" value="NZ_CP066007.1"/>
</dbReference>
<protein>
    <submittedName>
        <fullName evidence="2">Uncharacterized protein</fullName>
    </submittedName>
</protein>
<organism evidence="2 3">
    <name type="scientific">Corynebacterium glucuronolyticum</name>
    <dbReference type="NCBI Taxonomy" id="39791"/>
    <lineage>
        <taxon>Bacteria</taxon>
        <taxon>Bacillati</taxon>
        <taxon>Actinomycetota</taxon>
        <taxon>Actinomycetes</taxon>
        <taxon>Mycobacteriales</taxon>
        <taxon>Corynebacteriaceae</taxon>
        <taxon>Corynebacterium</taxon>
    </lineage>
</organism>
<dbReference type="GeneID" id="92760683"/>
<reference evidence="2 3" key="1">
    <citation type="submission" date="2020-12" db="EMBL/GenBank/DDBJ databases">
        <title>FDA dAtabase for Regulatory Grade micrObial Sequences (FDA-ARGOS): Supporting development and validation of Infectious Disease Dx tests.</title>
        <authorList>
            <person name="Sproer C."/>
            <person name="Gronow S."/>
            <person name="Severitt S."/>
            <person name="Schroder I."/>
            <person name="Tallon L."/>
            <person name="Sadzewicz L."/>
            <person name="Zhao X."/>
            <person name="Boylan J."/>
            <person name="Ott S."/>
            <person name="Bowen H."/>
            <person name="Vavikolanu K."/>
            <person name="Mehta A."/>
            <person name="Aluvathingal J."/>
            <person name="Nadendla S."/>
            <person name="Lowell S."/>
            <person name="Myers T."/>
            <person name="Yan Y."/>
            <person name="Sichtig H."/>
        </authorList>
    </citation>
    <scope>NUCLEOTIDE SEQUENCE [LARGE SCALE GENOMIC DNA]</scope>
    <source>
        <strain evidence="2 3">FDAARGOS_1053</strain>
    </source>
</reference>
<evidence type="ECO:0000313" key="2">
    <source>
        <dbReference type="EMBL" id="QQB47461.1"/>
    </source>
</evidence>
<keyword evidence="1" id="KW-0812">Transmembrane</keyword>